<evidence type="ECO:0000259" key="11">
    <source>
        <dbReference type="SMART" id="SM00228"/>
    </source>
</evidence>
<evidence type="ECO:0000256" key="3">
    <source>
        <dbReference type="ARBA" id="ARBA00021768"/>
    </source>
</evidence>
<dbReference type="SUPFAM" id="SSF50494">
    <property type="entry name" value="Trypsin-like serine proteases"/>
    <property type="match status" value="1"/>
</dbReference>
<feature type="compositionally biased region" description="Basic and acidic residues" evidence="9">
    <location>
        <begin position="76"/>
        <end position="113"/>
    </location>
</feature>
<proteinExistence type="inferred from homology"/>
<dbReference type="CDD" id="cd06781">
    <property type="entry name" value="cpPDZ_BsHtra-like"/>
    <property type="match status" value="1"/>
</dbReference>
<keyword evidence="8 10" id="KW-1133">Transmembrane helix</keyword>
<feature type="domain" description="PDZ" evidence="11">
    <location>
        <begin position="676"/>
        <end position="764"/>
    </location>
</feature>
<dbReference type="RefSeq" id="WP_072470629.1">
    <property type="nucleotide sequence ID" value="NZ_BDXL01000001.1"/>
</dbReference>
<feature type="compositionally biased region" description="Basic and acidic residues" evidence="9">
    <location>
        <begin position="28"/>
        <end position="69"/>
    </location>
</feature>
<keyword evidence="4 12" id="KW-0645">Protease</keyword>
<comment type="similarity">
    <text evidence="2">Belongs to the peptidase S1C family.</text>
</comment>
<evidence type="ECO:0000256" key="8">
    <source>
        <dbReference type="ARBA" id="ARBA00022989"/>
    </source>
</evidence>
<evidence type="ECO:0000256" key="5">
    <source>
        <dbReference type="ARBA" id="ARBA00022692"/>
    </source>
</evidence>
<organism evidence="12">
    <name type="scientific">Staphylococcus aureus</name>
    <dbReference type="NCBI Taxonomy" id="1280"/>
    <lineage>
        <taxon>Bacteria</taxon>
        <taxon>Bacillati</taxon>
        <taxon>Bacillota</taxon>
        <taxon>Bacilli</taxon>
        <taxon>Bacillales</taxon>
        <taxon>Staphylococcaceae</taxon>
        <taxon>Staphylococcus</taxon>
    </lineage>
</organism>
<dbReference type="InterPro" id="IPR001478">
    <property type="entry name" value="PDZ"/>
</dbReference>
<evidence type="ECO:0000256" key="1">
    <source>
        <dbReference type="ARBA" id="ARBA00004162"/>
    </source>
</evidence>
<feature type="compositionally biased region" description="Polar residues" evidence="9">
    <location>
        <begin position="336"/>
        <end position="352"/>
    </location>
</feature>
<dbReference type="Pfam" id="PF13365">
    <property type="entry name" value="Trypsin_2"/>
    <property type="match status" value="1"/>
</dbReference>
<dbReference type="PANTHER" id="PTHR43343">
    <property type="entry name" value="PEPTIDASE S12"/>
    <property type="match status" value="1"/>
</dbReference>
<sequence>MEWTLVDIGKKHVIPKSQYRRKRREFFHNEDREENLNQHQDKQNIDNTTSKKADKQIHKDSIDKHERFKNSLSSHLEQRNRDVNENKAEESKSNQDSKSAYNRDHYLTDDVSKKQNSLDSVDQDTEKSKYYEQNSEATLSTKSTDKVESTDMRKLSSDKNKVVHEEQHVLSKPSEHDKETRIDSESSRTDSDSSMQTEKIKKDSSDGNKSSNLKSEVISDKSNTVPKLSESDDEVNNQKPLTLPEEQKLKRQQSQNEQTKTYTYGDSEQNDKSNHENDLSHHTPSISDDKDNVMRENHIVDDNPDNDINAPSLSKTDDDRKLDEKIHVEDKHKQNADSSETVGYQSQSTASHRSTEKRNISINDHDKLNGQKTNTKTSANNNQKKATSKLNKGRATNNNYNDILKKFWMMYWPKLVILMGIIILIVILNAIFNNVNKNDRMNDNNDANAQKYTTTMKNANNTVKSVVTVENETSKDSSLPKDKASQDEVGSGVVYKKSGDTLYIVTNAHVVGDKENQKITFSNNKSVVGKVLGKDKWSDLAVVKATSSDSSVKEIAIGDSNNLVLGEPILVVGNPLGVDFKGTVTEGIISGLNRNVPIDFDKDNKYDMLMKAFQIDASVNPGNSGGAVVNREGKLIGVVAAKISMPNVENMSFAIPVNEVQKIVKDLETKGKIDYPDVGVKMKNIANLNSFERQAVKLPGKVKNGVVVDQVDNNGLADQSGLKKGDVITELDGKLLEDDLRFRQIIFSHKDDLKSITAKIYRDGKEKEINIKLK</sequence>
<gene>
    <name evidence="12" type="primary">htrA2</name>
</gene>
<protein>
    <recommendedName>
        <fullName evidence="3">Serine protease HtrA-like</fullName>
    </recommendedName>
</protein>
<dbReference type="PRINTS" id="PR00834">
    <property type="entry name" value="PROTEASES2C"/>
</dbReference>
<dbReference type="InterPro" id="IPR001940">
    <property type="entry name" value="Peptidase_S1C"/>
</dbReference>
<accession>A0A0A0Q7A2</accession>
<dbReference type="InterPro" id="IPR036034">
    <property type="entry name" value="PDZ_sf"/>
</dbReference>
<feature type="compositionally biased region" description="Basic and acidic residues" evidence="9">
    <location>
        <begin position="315"/>
        <end position="335"/>
    </location>
</feature>
<feature type="compositionally biased region" description="Polar residues" evidence="9">
    <location>
        <begin position="252"/>
        <end position="267"/>
    </location>
</feature>
<evidence type="ECO:0000256" key="6">
    <source>
        <dbReference type="ARBA" id="ARBA00022801"/>
    </source>
</evidence>
<dbReference type="GO" id="GO:0006508">
    <property type="term" value="P:proteolysis"/>
    <property type="evidence" value="ECO:0007669"/>
    <property type="project" value="UniProtKB-KW"/>
</dbReference>
<feature type="compositionally biased region" description="Basic and acidic residues" evidence="9">
    <location>
        <begin position="353"/>
        <end position="369"/>
    </location>
</feature>
<dbReference type="PANTHER" id="PTHR43343:SF3">
    <property type="entry name" value="PROTEASE DO-LIKE 8, CHLOROPLASTIC"/>
    <property type="match status" value="1"/>
</dbReference>
<feature type="region of interest" description="Disordered" evidence="9">
    <location>
        <begin position="28"/>
        <end position="396"/>
    </location>
</feature>
<keyword evidence="7" id="KW-0720">Serine protease</keyword>
<feature type="compositionally biased region" description="Basic and acidic residues" evidence="9">
    <location>
        <begin position="143"/>
        <end position="191"/>
    </location>
</feature>
<keyword evidence="5 10" id="KW-0812">Transmembrane</keyword>
<dbReference type="SMART" id="SM00228">
    <property type="entry name" value="PDZ"/>
    <property type="match status" value="1"/>
</dbReference>
<name>A0A0A0Q7A2_STAAU</name>
<comment type="subcellular location">
    <subcellularLocation>
        <location evidence="1">Cell membrane</location>
        <topology evidence="1">Single-pass membrane protein</topology>
    </subcellularLocation>
</comment>
<feature type="transmembrane region" description="Helical" evidence="10">
    <location>
        <begin position="415"/>
        <end position="432"/>
    </location>
</feature>
<evidence type="ECO:0000256" key="7">
    <source>
        <dbReference type="ARBA" id="ARBA00022825"/>
    </source>
</evidence>
<feature type="compositionally biased region" description="Polar residues" evidence="9">
    <location>
        <begin position="370"/>
        <end position="396"/>
    </location>
</feature>
<dbReference type="Gene3D" id="2.40.10.10">
    <property type="entry name" value="Trypsin-like serine proteases"/>
    <property type="match status" value="2"/>
</dbReference>
<evidence type="ECO:0000256" key="9">
    <source>
        <dbReference type="SAM" id="MobiDB-lite"/>
    </source>
</evidence>
<feature type="compositionally biased region" description="Polar residues" evidence="9">
    <location>
        <begin position="131"/>
        <end position="142"/>
    </location>
</feature>
<dbReference type="InterPro" id="IPR009003">
    <property type="entry name" value="Peptidase_S1_PA"/>
</dbReference>
<dbReference type="GO" id="GO:0005886">
    <property type="term" value="C:plasma membrane"/>
    <property type="evidence" value="ECO:0007669"/>
    <property type="project" value="UniProtKB-SubCell"/>
</dbReference>
<feature type="compositionally biased region" description="Basic and acidic residues" evidence="9">
    <location>
        <begin position="269"/>
        <end position="301"/>
    </location>
</feature>
<dbReference type="Gene3D" id="2.30.42.10">
    <property type="match status" value="1"/>
</dbReference>
<evidence type="ECO:0000256" key="4">
    <source>
        <dbReference type="ARBA" id="ARBA00022670"/>
    </source>
</evidence>
<dbReference type="InterPro" id="IPR043504">
    <property type="entry name" value="Peptidase_S1_PA_chymotrypsin"/>
</dbReference>
<evidence type="ECO:0000256" key="2">
    <source>
        <dbReference type="ARBA" id="ARBA00010541"/>
    </source>
</evidence>
<dbReference type="Pfam" id="PF13180">
    <property type="entry name" value="PDZ_2"/>
    <property type="match status" value="1"/>
</dbReference>
<keyword evidence="10" id="KW-0472">Membrane</keyword>
<reference evidence="12" key="1">
    <citation type="submission" date="2013-07" db="EMBL/GenBank/DDBJ databases">
        <title>htrA sequences from S. aureus strain Lowenstein.</title>
        <authorList>
            <person name="Seguin D."/>
            <person name="Arnaud-Barbe N."/>
            <person name="Rokbi B."/>
        </authorList>
    </citation>
    <scope>NUCLEOTIDE SEQUENCE</scope>
    <source>
        <strain evidence="12">Lowenstein</strain>
    </source>
</reference>
<dbReference type="GO" id="GO:0004252">
    <property type="term" value="F:serine-type endopeptidase activity"/>
    <property type="evidence" value="ECO:0007669"/>
    <property type="project" value="InterPro"/>
</dbReference>
<evidence type="ECO:0000256" key="10">
    <source>
        <dbReference type="SAM" id="Phobius"/>
    </source>
</evidence>
<dbReference type="AlphaFoldDB" id="A0A0A0Q7A2"/>
<evidence type="ECO:0000313" key="12">
    <source>
        <dbReference type="EMBL" id="AID51192.1"/>
    </source>
</evidence>
<dbReference type="InterPro" id="IPR051201">
    <property type="entry name" value="Chloro_Bact_Ser_Proteases"/>
</dbReference>
<dbReference type="EMBL" id="KF322111">
    <property type="protein sequence ID" value="AID51192.1"/>
    <property type="molecule type" value="Genomic_DNA"/>
</dbReference>
<keyword evidence="6" id="KW-0378">Hydrolase</keyword>
<dbReference type="SUPFAM" id="SSF50156">
    <property type="entry name" value="PDZ domain-like"/>
    <property type="match status" value="1"/>
</dbReference>